<name>A0ABW5K9C2_9FLAO</name>
<evidence type="ECO:0000313" key="2">
    <source>
        <dbReference type="Proteomes" id="UP001597394"/>
    </source>
</evidence>
<dbReference type="RefSeq" id="WP_255929494.1">
    <property type="nucleotide sequence ID" value="NZ_JANFQP010000002.1"/>
</dbReference>
<organism evidence="1 2">
    <name type="scientific">Kaistella montana</name>
    <dbReference type="NCBI Taxonomy" id="1849733"/>
    <lineage>
        <taxon>Bacteria</taxon>
        <taxon>Pseudomonadati</taxon>
        <taxon>Bacteroidota</taxon>
        <taxon>Flavobacteriia</taxon>
        <taxon>Flavobacteriales</taxon>
        <taxon>Weeksellaceae</taxon>
        <taxon>Chryseobacterium group</taxon>
        <taxon>Kaistella</taxon>
    </lineage>
</organism>
<dbReference type="SUPFAM" id="SSF74653">
    <property type="entry name" value="TolA/TonB C-terminal domain"/>
    <property type="match status" value="1"/>
</dbReference>
<gene>
    <name evidence="1" type="ORF">ACFSO8_07925</name>
</gene>
<proteinExistence type="predicted"/>
<protein>
    <submittedName>
        <fullName evidence="1">Energy transducer TonB</fullName>
    </submittedName>
</protein>
<sequence length="175" mass="20247">MKLHETVKFFYFYAMKNLILILLFMGSFLAKSQYLIEDNDITENSREMVKQSIALDLNNPLEFYRLKCENPLYAQFSGGENSFKQALSKNIQNDLNSGLYSVNGTFELHLNINKSGNLQSFKLLPEVLNSNLLYRDVEIALRRMNPKFKPATCNGVPVESKLRQKINFRTDSFDL</sequence>
<evidence type="ECO:0000313" key="1">
    <source>
        <dbReference type="EMBL" id="MFD2545386.1"/>
    </source>
</evidence>
<dbReference type="EMBL" id="JBHULG010000002">
    <property type="protein sequence ID" value="MFD2545386.1"/>
    <property type="molecule type" value="Genomic_DNA"/>
</dbReference>
<dbReference type="Gene3D" id="3.30.1150.10">
    <property type="match status" value="1"/>
</dbReference>
<dbReference type="Proteomes" id="UP001597394">
    <property type="component" value="Unassembled WGS sequence"/>
</dbReference>
<comment type="caution">
    <text evidence="1">The sequence shown here is derived from an EMBL/GenBank/DDBJ whole genome shotgun (WGS) entry which is preliminary data.</text>
</comment>
<reference evidence="2" key="1">
    <citation type="journal article" date="2019" name="Int. J. Syst. Evol. Microbiol.">
        <title>The Global Catalogue of Microorganisms (GCM) 10K type strain sequencing project: providing services to taxonomists for standard genome sequencing and annotation.</title>
        <authorList>
            <consortium name="The Broad Institute Genomics Platform"/>
            <consortium name="The Broad Institute Genome Sequencing Center for Infectious Disease"/>
            <person name="Wu L."/>
            <person name="Ma J."/>
        </authorList>
    </citation>
    <scope>NUCLEOTIDE SEQUENCE [LARGE SCALE GENOMIC DNA]</scope>
    <source>
        <strain evidence="2">KCTC 52204</strain>
    </source>
</reference>
<keyword evidence="2" id="KW-1185">Reference proteome</keyword>
<accession>A0ABW5K9C2</accession>